<dbReference type="EMBL" id="HBIX01019964">
    <property type="protein sequence ID" value="CAE0721336.1"/>
    <property type="molecule type" value="Transcribed_RNA"/>
</dbReference>
<evidence type="ECO:0000256" key="1">
    <source>
        <dbReference type="SAM" id="Phobius"/>
    </source>
</evidence>
<accession>A0A7S4AN70</accession>
<sequence length="363" mass="38248">MNNHSYHRLLSVAAVARRQILILILILSTSTSIIGTNAQTTPAISTSPSMGCNTCALGTSLLNTGPPCDALARQTSGLFETDTDCKDLQLELYQKGCCSMPSPEYCSYCKDANAVPNLDLIIPTGQYVKGISCFDYYYQAESRIGMFRDGDCSDTFLQRAGHYCGCPNQVQECFLCPDGKPPNKPAAGDAWVTRATCRGVEYMFSLFNQEECASFPLTVGADLAIFCGCGGLNQTEIDEHAATYTCSLCENGGNVTDRNFVYTNGATNGNGNINENGFSKTCGQAEDFARAVIKTPSGCRDPRHFEVARANCACSGGNNTSTSGAAGFGSVVNGSGVSISVSAVLLLGTTVGLLLAGTVAVAL</sequence>
<organism evidence="2">
    <name type="scientific">Pseudo-nitzschia australis</name>
    <dbReference type="NCBI Taxonomy" id="44445"/>
    <lineage>
        <taxon>Eukaryota</taxon>
        <taxon>Sar</taxon>
        <taxon>Stramenopiles</taxon>
        <taxon>Ochrophyta</taxon>
        <taxon>Bacillariophyta</taxon>
        <taxon>Bacillariophyceae</taxon>
        <taxon>Bacillariophycidae</taxon>
        <taxon>Bacillariales</taxon>
        <taxon>Bacillariaceae</taxon>
        <taxon>Pseudo-nitzschia</taxon>
    </lineage>
</organism>
<dbReference type="AlphaFoldDB" id="A0A7S4AN70"/>
<proteinExistence type="predicted"/>
<keyword evidence="1" id="KW-0472">Membrane</keyword>
<gene>
    <name evidence="2" type="ORF">PAUS00366_LOCUS14091</name>
</gene>
<keyword evidence="1" id="KW-1133">Transmembrane helix</keyword>
<feature type="transmembrane region" description="Helical" evidence="1">
    <location>
        <begin position="339"/>
        <end position="362"/>
    </location>
</feature>
<protein>
    <submittedName>
        <fullName evidence="2">Uncharacterized protein</fullName>
    </submittedName>
</protein>
<evidence type="ECO:0000313" key="2">
    <source>
        <dbReference type="EMBL" id="CAE0721336.1"/>
    </source>
</evidence>
<keyword evidence="1" id="KW-0812">Transmembrane</keyword>
<reference evidence="2" key="1">
    <citation type="submission" date="2021-01" db="EMBL/GenBank/DDBJ databases">
        <authorList>
            <person name="Corre E."/>
            <person name="Pelletier E."/>
            <person name="Niang G."/>
            <person name="Scheremetjew M."/>
            <person name="Finn R."/>
            <person name="Kale V."/>
            <person name="Holt S."/>
            <person name="Cochrane G."/>
            <person name="Meng A."/>
            <person name="Brown T."/>
            <person name="Cohen L."/>
        </authorList>
    </citation>
    <scope>NUCLEOTIDE SEQUENCE</scope>
    <source>
        <strain evidence="2">10249 10 AB</strain>
    </source>
</reference>
<name>A0A7S4AN70_9STRA</name>